<gene>
    <name evidence="7" type="ORF">EJ08DRAFT_659475</name>
</gene>
<keyword evidence="3" id="KW-0804">Transcription</keyword>
<dbReference type="CDD" id="cd00067">
    <property type="entry name" value="GAL4"/>
    <property type="match status" value="1"/>
</dbReference>
<evidence type="ECO:0000259" key="6">
    <source>
        <dbReference type="PROSITE" id="PS50048"/>
    </source>
</evidence>
<dbReference type="EMBL" id="MU007028">
    <property type="protein sequence ID" value="KAF2432135.1"/>
    <property type="molecule type" value="Genomic_DNA"/>
</dbReference>
<dbReference type="GO" id="GO:0005634">
    <property type="term" value="C:nucleus"/>
    <property type="evidence" value="ECO:0007669"/>
    <property type="project" value="TreeGrafter"/>
</dbReference>
<dbReference type="GO" id="GO:0006351">
    <property type="term" value="P:DNA-templated transcription"/>
    <property type="evidence" value="ECO:0007669"/>
    <property type="project" value="InterPro"/>
</dbReference>
<name>A0A9P4NUX8_9PEZI</name>
<dbReference type="OrthoDB" id="4064873at2759"/>
<dbReference type="SMART" id="SM00066">
    <property type="entry name" value="GAL4"/>
    <property type="match status" value="1"/>
</dbReference>
<dbReference type="Pfam" id="PF04082">
    <property type="entry name" value="Fungal_trans"/>
    <property type="match status" value="1"/>
</dbReference>
<dbReference type="Proteomes" id="UP000800235">
    <property type="component" value="Unassembled WGS sequence"/>
</dbReference>
<evidence type="ECO:0000256" key="1">
    <source>
        <dbReference type="ARBA" id="ARBA00022723"/>
    </source>
</evidence>
<keyword evidence="2" id="KW-0805">Transcription regulation</keyword>
<dbReference type="InterPro" id="IPR036864">
    <property type="entry name" value="Zn2-C6_fun-type_DNA-bd_sf"/>
</dbReference>
<evidence type="ECO:0000313" key="8">
    <source>
        <dbReference type="Proteomes" id="UP000800235"/>
    </source>
</evidence>
<dbReference type="PANTHER" id="PTHR47424:SF9">
    <property type="entry name" value="TAH-2"/>
    <property type="match status" value="1"/>
</dbReference>
<accession>A0A9P4NUX8</accession>
<organism evidence="7 8">
    <name type="scientific">Tothia fuscella</name>
    <dbReference type="NCBI Taxonomy" id="1048955"/>
    <lineage>
        <taxon>Eukaryota</taxon>
        <taxon>Fungi</taxon>
        <taxon>Dikarya</taxon>
        <taxon>Ascomycota</taxon>
        <taxon>Pezizomycotina</taxon>
        <taxon>Dothideomycetes</taxon>
        <taxon>Pleosporomycetidae</taxon>
        <taxon>Venturiales</taxon>
        <taxon>Cylindrosympodiaceae</taxon>
        <taxon>Tothia</taxon>
    </lineage>
</organism>
<proteinExistence type="predicted"/>
<dbReference type="PANTHER" id="PTHR47424">
    <property type="entry name" value="REGULATORY PROTEIN GAL4"/>
    <property type="match status" value="1"/>
</dbReference>
<dbReference type="InterPro" id="IPR051127">
    <property type="entry name" value="Fungal_SecMet_Regulators"/>
</dbReference>
<sequence>MTRPKVAPEARRRTEQACESCKRRKQKCNGLTPCVTCAKRKFKCVYDERREPDSPSTTLRPAKRRMTESNLEGFISPKQDISEAPGDSSATTGHRRLSSFPPLPHVQPNFNCLPQSLIGEPGHDQRREQLQAAQSLHNFSTYRQDDQSVKVPSLTNLNYNTQSSNDEEAPLYSETRMLQDPTGRLLYVGDAATLSFLQLIRMMVESVCGQSAFTTDPRRHKIMESQFSLPANSRNTHLIPDKATASALVESYFVNTHAMVQLFDRNAFVRQLDDTYSDPLSAEPNWLCHLNLVFAIGLTMNVSGPGTRDAMIMDKLRRDHPDRAEVFYLNAKSLNDPMVGLEDADFWSVQALLLMTVYMLAKSKRNTAFALLGMAIRSSYALGLHREETLVIFGPDDQKARRAVWKSLFVMDRFLSCSLGRPPGIREEDCSGNMLGSSESTSSADDFGVNASFHGGVSFAQTSEQGLAAAVRSCSVIGTILKRVYQERKISTGLAQEIADICKVWPKALASPLHWQQASTASPSQGVAILHVNLLYCHSITLLTRPFFLFILNDVLQQSQSQPATSKTSRRNYSKMEKFSEACVIASTHTVVLVQAAFEAGHLPRRNPFVIYFLFAATLIMLSNEFALLYRNDAGDQGIQSSITIMSYCAETDPQASRLLYILGTFRDVVIQQRAKRFTQQQQQQQQQQQHANQLPPFNLKQNINPYGLAPNVVPASPLTGSVQLSDINSGLPHPVPQNIFYSDRPNVTNTISPAGPEMASPAQLNLPTISAPSGSSTLSSSTTRPMEPNMTSPAPPNPLSRTGSAPQTPHIPAIDRDSLFSNILDFSAISVDHLSVSGDSSAPDEHIDFDALWAWPNNTSALGTPRAGTVNPSNDSNGVQGISDSMVPLFGVVEK</sequence>
<comment type="caution">
    <text evidence="7">The sequence shown here is derived from an EMBL/GenBank/DDBJ whole genome shotgun (WGS) entry which is preliminary data.</text>
</comment>
<evidence type="ECO:0000256" key="3">
    <source>
        <dbReference type="ARBA" id="ARBA00023163"/>
    </source>
</evidence>
<keyword evidence="1" id="KW-0479">Metal-binding</keyword>
<dbReference type="PROSITE" id="PS00463">
    <property type="entry name" value="ZN2_CY6_FUNGAL_1"/>
    <property type="match status" value="1"/>
</dbReference>
<dbReference type="Gene3D" id="4.10.240.10">
    <property type="entry name" value="Zn(2)-C6 fungal-type DNA-binding domain"/>
    <property type="match status" value="1"/>
</dbReference>
<feature type="region of interest" description="Disordered" evidence="5">
    <location>
        <begin position="48"/>
        <end position="105"/>
    </location>
</feature>
<evidence type="ECO:0000256" key="4">
    <source>
        <dbReference type="ARBA" id="ARBA00023242"/>
    </source>
</evidence>
<dbReference type="GO" id="GO:0000978">
    <property type="term" value="F:RNA polymerase II cis-regulatory region sequence-specific DNA binding"/>
    <property type="evidence" value="ECO:0007669"/>
    <property type="project" value="TreeGrafter"/>
</dbReference>
<dbReference type="PROSITE" id="PS50048">
    <property type="entry name" value="ZN2_CY6_FUNGAL_2"/>
    <property type="match status" value="1"/>
</dbReference>
<reference evidence="7" key="1">
    <citation type="journal article" date="2020" name="Stud. Mycol.">
        <title>101 Dothideomycetes genomes: a test case for predicting lifestyles and emergence of pathogens.</title>
        <authorList>
            <person name="Haridas S."/>
            <person name="Albert R."/>
            <person name="Binder M."/>
            <person name="Bloem J."/>
            <person name="Labutti K."/>
            <person name="Salamov A."/>
            <person name="Andreopoulos B."/>
            <person name="Baker S."/>
            <person name="Barry K."/>
            <person name="Bills G."/>
            <person name="Bluhm B."/>
            <person name="Cannon C."/>
            <person name="Castanera R."/>
            <person name="Culley D."/>
            <person name="Daum C."/>
            <person name="Ezra D."/>
            <person name="Gonzalez J."/>
            <person name="Henrissat B."/>
            <person name="Kuo A."/>
            <person name="Liang C."/>
            <person name="Lipzen A."/>
            <person name="Lutzoni F."/>
            <person name="Magnuson J."/>
            <person name="Mondo S."/>
            <person name="Nolan M."/>
            <person name="Ohm R."/>
            <person name="Pangilinan J."/>
            <person name="Park H.-J."/>
            <person name="Ramirez L."/>
            <person name="Alfaro M."/>
            <person name="Sun H."/>
            <person name="Tritt A."/>
            <person name="Yoshinaga Y."/>
            <person name="Zwiers L.-H."/>
            <person name="Turgeon B."/>
            <person name="Goodwin S."/>
            <person name="Spatafora J."/>
            <person name="Crous P."/>
            <person name="Grigoriev I."/>
        </authorList>
    </citation>
    <scope>NUCLEOTIDE SEQUENCE</scope>
    <source>
        <strain evidence="7">CBS 130266</strain>
    </source>
</reference>
<evidence type="ECO:0000256" key="5">
    <source>
        <dbReference type="SAM" id="MobiDB-lite"/>
    </source>
</evidence>
<keyword evidence="4" id="KW-0539">Nucleus</keyword>
<dbReference type="Pfam" id="PF00172">
    <property type="entry name" value="Zn_clus"/>
    <property type="match status" value="1"/>
</dbReference>
<keyword evidence="8" id="KW-1185">Reference proteome</keyword>
<dbReference type="CDD" id="cd12148">
    <property type="entry name" value="fungal_TF_MHR"/>
    <property type="match status" value="1"/>
</dbReference>
<protein>
    <recommendedName>
        <fullName evidence="6">Zn(2)-C6 fungal-type domain-containing protein</fullName>
    </recommendedName>
</protein>
<dbReference type="InterPro" id="IPR007219">
    <property type="entry name" value="XnlR_reg_dom"/>
</dbReference>
<feature type="domain" description="Zn(2)-C6 fungal-type" evidence="6">
    <location>
        <begin position="17"/>
        <end position="46"/>
    </location>
</feature>
<dbReference type="GO" id="GO:0000435">
    <property type="term" value="P:positive regulation of transcription from RNA polymerase II promoter by galactose"/>
    <property type="evidence" value="ECO:0007669"/>
    <property type="project" value="TreeGrafter"/>
</dbReference>
<dbReference type="InterPro" id="IPR001138">
    <property type="entry name" value="Zn2Cys6_DnaBD"/>
</dbReference>
<dbReference type="SUPFAM" id="SSF57701">
    <property type="entry name" value="Zn2/Cys6 DNA-binding domain"/>
    <property type="match status" value="1"/>
</dbReference>
<dbReference type="SMART" id="SM00906">
    <property type="entry name" value="Fungal_trans"/>
    <property type="match status" value="1"/>
</dbReference>
<evidence type="ECO:0000256" key="2">
    <source>
        <dbReference type="ARBA" id="ARBA00023015"/>
    </source>
</evidence>
<dbReference type="GO" id="GO:0000981">
    <property type="term" value="F:DNA-binding transcription factor activity, RNA polymerase II-specific"/>
    <property type="evidence" value="ECO:0007669"/>
    <property type="project" value="InterPro"/>
</dbReference>
<dbReference type="AlphaFoldDB" id="A0A9P4NUX8"/>
<feature type="compositionally biased region" description="Low complexity" evidence="5">
    <location>
        <begin position="770"/>
        <end position="784"/>
    </location>
</feature>
<dbReference type="GO" id="GO:0008270">
    <property type="term" value="F:zinc ion binding"/>
    <property type="evidence" value="ECO:0007669"/>
    <property type="project" value="InterPro"/>
</dbReference>
<evidence type="ECO:0000313" key="7">
    <source>
        <dbReference type="EMBL" id="KAF2432135.1"/>
    </source>
</evidence>
<feature type="region of interest" description="Disordered" evidence="5">
    <location>
        <begin position="770"/>
        <end position="814"/>
    </location>
</feature>